<comment type="caution">
    <text evidence="1">The sequence shown here is derived from an EMBL/GenBank/DDBJ whole genome shotgun (WGS) entry which is preliminary data.</text>
</comment>
<keyword evidence="2" id="KW-1185">Reference proteome</keyword>
<gene>
    <name evidence="1" type="ORF">AAFF_G00029760</name>
</gene>
<evidence type="ECO:0000313" key="1">
    <source>
        <dbReference type="EMBL" id="KAJ8395739.1"/>
    </source>
</evidence>
<dbReference type="Proteomes" id="UP001221898">
    <property type="component" value="Unassembled WGS sequence"/>
</dbReference>
<accession>A0AAD7S4G4</accession>
<proteinExistence type="predicted"/>
<evidence type="ECO:0000313" key="2">
    <source>
        <dbReference type="Proteomes" id="UP001221898"/>
    </source>
</evidence>
<protein>
    <submittedName>
        <fullName evidence="1">Uncharacterized protein</fullName>
    </submittedName>
</protein>
<dbReference type="PANTHER" id="PTHR14819">
    <property type="entry name" value="GTP-BINDING"/>
    <property type="match status" value="1"/>
</dbReference>
<name>A0AAD7S4G4_9TELE</name>
<sequence>MVQQFSKGDGGLRNMENKHLKVMIKRIKEAVVNAQAKVSERAAGEGEADRSIQLFIQDICSNLRKELVIPKGALEVVLALNTAKPEEFSRCLMSFVDEMEQTFTAEFHRGGDVRAKLIKLPFKPQNELFNRVFGCGRQCPFCKAPCEAGGRETEDKFHPYKDYRSIYPDWLIQPDTSIQASDYWKYVFARFNEKFSKEYEAKPADLPSNWKSITKKQAMESLEESFKMKNQEEE</sequence>
<organism evidence="1 2">
    <name type="scientific">Aldrovandia affinis</name>
    <dbReference type="NCBI Taxonomy" id="143900"/>
    <lineage>
        <taxon>Eukaryota</taxon>
        <taxon>Metazoa</taxon>
        <taxon>Chordata</taxon>
        <taxon>Craniata</taxon>
        <taxon>Vertebrata</taxon>
        <taxon>Euteleostomi</taxon>
        <taxon>Actinopterygii</taxon>
        <taxon>Neopterygii</taxon>
        <taxon>Teleostei</taxon>
        <taxon>Notacanthiformes</taxon>
        <taxon>Halosauridae</taxon>
        <taxon>Aldrovandia</taxon>
    </lineage>
</organism>
<dbReference type="PANTHER" id="PTHR14819:SF9">
    <property type="entry name" value="UP-REGULATOR OF CELL PROLIFERATION-LIKE"/>
    <property type="match status" value="1"/>
</dbReference>
<dbReference type="AlphaFoldDB" id="A0AAD7S4G4"/>
<reference evidence="1" key="1">
    <citation type="journal article" date="2023" name="Science">
        <title>Genome structures resolve the early diversification of teleost fishes.</title>
        <authorList>
            <person name="Parey E."/>
            <person name="Louis A."/>
            <person name="Montfort J."/>
            <person name="Bouchez O."/>
            <person name="Roques C."/>
            <person name="Iampietro C."/>
            <person name="Lluch J."/>
            <person name="Castinel A."/>
            <person name="Donnadieu C."/>
            <person name="Desvignes T."/>
            <person name="Floi Bucao C."/>
            <person name="Jouanno E."/>
            <person name="Wen M."/>
            <person name="Mejri S."/>
            <person name="Dirks R."/>
            <person name="Jansen H."/>
            <person name="Henkel C."/>
            <person name="Chen W.J."/>
            <person name="Zahm M."/>
            <person name="Cabau C."/>
            <person name="Klopp C."/>
            <person name="Thompson A.W."/>
            <person name="Robinson-Rechavi M."/>
            <person name="Braasch I."/>
            <person name="Lecointre G."/>
            <person name="Bobe J."/>
            <person name="Postlethwait J.H."/>
            <person name="Berthelot C."/>
            <person name="Roest Crollius H."/>
            <person name="Guiguen Y."/>
        </authorList>
    </citation>
    <scope>NUCLEOTIDE SEQUENCE</scope>
    <source>
        <strain evidence="1">NC1722</strain>
    </source>
</reference>
<dbReference type="InterPro" id="IPR052986">
    <property type="entry name" value="VLIG_GTPase"/>
</dbReference>
<dbReference type="EMBL" id="JAINUG010000114">
    <property type="protein sequence ID" value="KAJ8395739.1"/>
    <property type="molecule type" value="Genomic_DNA"/>
</dbReference>